<dbReference type="InterPro" id="IPR004832">
    <property type="entry name" value="TCL1_MTCP1"/>
</dbReference>
<dbReference type="Proteomes" id="UP000001811">
    <property type="component" value="Unplaced"/>
</dbReference>
<dbReference type="AlphaFoldDB" id="G1SNN1"/>
<dbReference type="Ensembl" id="ENSOCUT00000005308.4">
    <property type="protein sequence ID" value="ENSOCUP00000004603.3"/>
    <property type="gene ID" value="ENSOCUG00000005309.4"/>
</dbReference>
<reference evidence="2" key="3">
    <citation type="submission" date="2025-09" db="UniProtKB">
        <authorList>
            <consortium name="Ensembl"/>
        </authorList>
    </citation>
    <scope>IDENTIFICATION</scope>
    <source>
        <strain evidence="2">Thorbecke</strain>
    </source>
</reference>
<dbReference type="PANTHER" id="PTHR14060:SF4">
    <property type="entry name" value="T-CELL LEUKEMIA_LYMPHOMA PROTEIN 1A"/>
    <property type="match status" value="1"/>
</dbReference>
<dbReference type="Bgee" id="ENSOCUG00000005309">
    <property type="expression patterns" value="Expressed in skeletal muscle tissue and 2 other cell types or tissues"/>
</dbReference>
<dbReference type="GeneTree" id="ENSGT00390000006885"/>
<dbReference type="HOGENOM" id="CLU_168379_0_0_1"/>
<reference evidence="2" key="2">
    <citation type="submission" date="2025-08" db="UniProtKB">
        <authorList>
            <consortium name="Ensembl"/>
        </authorList>
    </citation>
    <scope>IDENTIFICATION</scope>
    <source>
        <strain evidence="2">Thorbecke</strain>
    </source>
</reference>
<dbReference type="eggNOG" id="ENOG502TDVJ">
    <property type="taxonomic scope" value="Eukaryota"/>
</dbReference>
<reference evidence="2 3" key="1">
    <citation type="journal article" date="2011" name="Nature">
        <title>A high-resolution map of human evolutionary constraint using 29 mammals.</title>
        <authorList>
            <person name="Lindblad-Toh K."/>
            <person name="Garber M."/>
            <person name="Zuk O."/>
            <person name="Lin M.F."/>
            <person name="Parker B.J."/>
            <person name="Washietl S."/>
            <person name="Kheradpour P."/>
            <person name="Ernst J."/>
            <person name="Jordan G."/>
            <person name="Mauceli E."/>
            <person name="Ward L.D."/>
            <person name="Lowe C.B."/>
            <person name="Holloway A.K."/>
            <person name="Clamp M."/>
            <person name="Gnerre S."/>
            <person name="Alfoldi J."/>
            <person name="Beal K."/>
            <person name="Chang J."/>
            <person name="Clawson H."/>
            <person name="Cuff J."/>
            <person name="Di Palma F."/>
            <person name="Fitzgerald S."/>
            <person name="Flicek P."/>
            <person name="Guttman M."/>
            <person name="Hubisz M.J."/>
            <person name="Jaffe D.B."/>
            <person name="Jungreis I."/>
            <person name="Kent W.J."/>
            <person name="Kostka D."/>
            <person name="Lara M."/>
            <person name="Martins A.L."/>
            <person name="Massingham T."/>
            <person name="Moltke I."/>
            <person name="Raney B.J."/>
            <person name="Rasmussen M.D."/>
            <person name="Robinson J."/>
            <person name="Stark A."/>
            <person name="Vilella A.J."/>
            <person name="Wen J."/>
            <person name="Xie X."/>
            <person name="Zody M.C."/>
            <person name="Baldwin J."/>
            <person name="Bloom T."/>
            <person name="Chin C.W."/>
            <person name="Heiman D."/>
            <person name="Nicol R."/>
            <person name="Nusbaum C."/>
            <person name="Young S."/>
            <person name="Wilkinson J."/>
            <person name="Worley K.C."/>
            <person name="Kovar C.L."/>
            <person name="Muzny D.M."/>
            <person name="Gibbs R.A."/>
            <person name="Cree A."/>
            <person name="Dihn H.H."/>
            <person name="Fowler G."/>
            <person name="Jhangiani S."/>
            <person name="Joshi V."/>
            <person name="Lee S."/>
            <person name="Lewis L.R."/>
            <person name="Nazareth L.V."/>
            <person name="Okwuonu G."/>
            <person name="Santibanez J."/>
            <person name="Warren W.C."/>
            <person name="Mardis E.R."/>
            <person name="Weinstock G.M."/>
            <person name="Wilson R.K."/>
            <person name="Delehaunty K."/>
            <person name="Dooling D."/>
            <person name="Fronik C."/>
            <person name="Fulton L."/>
            <person name="Fulton B."/>
            <person name="Graves T."/>
            <person name="Minx P."/>
            <person name="Sodergren E."/>
            <person name="Birney E."/>
            <person name="Margulies E.H."/>
            <person name="Herrero J."/>
            <person name="Green E.D."/>
            <person name="Haussler D."/>
            <person name="Siepel A."/>
            <person name="Goldman N."/>
            <person name="Pollard K.S."/>
            <person name="Pedersen J.S."/>
            <person name="Lander E.S."/>
            <person name="Kellis M."/>
        </authorList>
    </citation>
    <scope>NUCLEOTIDE SEQUENCE [LARGE SCALE GENOMIC DNA]</scope>
    <source>
        <strain evidence="3">Thorbecke</strain>
    </source>
</reference>
<evidence type="ECO:0008006" key="4">
    <source>
        <dbReference type="Google" id="ProtNLM"/>
    </source>
</evidence>
<evidence type="ECO:0000256" key="1">
    <source>
        <dbReference type="ARBA" id="ARBA00006399"/>
    </source>
</evidence>
<dbReference type="Gene3D" id="2.40.15.10">
    <property type="entry name" value="TCL1/MTCP1"/>
    <property type="match status" value="1"/>
</dbReference>
<dbReference type="STRING" id="9986.ENSOCUP00000004603"/>
<dbReference type="InParanoid" id="G1SNN1"/>
<keyword evidence="3" id="KW-1185">Reference proteome</keyword>
<dbReference type="FunCoup" id="G1SNN1">
    <property type="interactions" value="21"/>
</dbReference>
<dbReference type="PANTHER" id="PTHR14060">
    <property type="entry name" value="PROTEIN P13 MTCP-1"/>
    <property type="match status" value="1"/>
</dbReference>
<dbReference type="Pfam" id="PF01840">
    <property type="entry name" value="TCL1_MTCP1"/>
    <property type="match status" value="1"/>
</dbReference>
<dbReference type="GO" id="GO:0043539">
    <property type="term" value="F:protein serine/threonine kinase activator activity"/>
    <property type="evidence" value="ECO:0007669"/>
    <property type="project" value="InterPro"/>
</dbReference>
<proteinExistence type="inferred from homology"/>
<dbReference type="PaxDb" id="9986-ENSOCUP00000004603"/>
<sequence>MAENLLLGAHLGVHPSRLWIWDKAVYMDEKRRTWLPIIIKGESSLQVLLRQEDVPLGEAVSPNHLAPNVLPFMWQLYPERRYRGSDSSFWHVVYHIKASVAFPRGQLGDLGGPALLPQPRHLWPLLQLFLPPSCKSRAGAFPPVVF</sequence>
<accession>G1SNN1</accession>
<dbReference type="InterPro" id="IPR036672">
    <property type="entry name" value="TCL1_MTCP1_sf"/>
</dbReference>
<dbReference type="SUPFAM" id="SSF50904">
    <property type="entry name" value="Oncogene products"/>
    <property type="match status" value="1"/>
</dbReference>
<name>G1SNN1_RABIT</name>
<evidence type="ECO:0000313" key="3">
    <source>
        <dbReference type="Proteomes" id="UP000001811"/>
    </source>
</evidence>
<protein>
    <recommendedName>
        <fullName evidence="4">T cell leukemia/lymphoma 1A</fullName>
    </recommendedName>
</protein>
<evidence type="ECO:0000313" key="2">
    <source>
        <dbReference type="Ensembl" id="ENSOCUP00000004603.3"/>
    </source>
</evidence>
<organism evidence="2 3">
    <name type="scientific">Oryctolagus cuniculus</name>
    <name type="common">Rabbit</name>
    <dbReference type="NCBI Taxonomy" id="9986"/>
    <lineage>
        <taxon>Eukaryota</taxon>
        <taxon>Metazoa</taxon>
        <taxon>Chordata</taxon>
        <taxon>Craniata</taxon>
        <taxon>Vertebrata</taxon>
        <taxon>Euteleostomi</taxon>
        <taxon>Mammalia</taxon>
        <taxon>Eutheria</taxon>
        <taxon>Euarchontoglires</taxon>
        <taxon>Glires</taxon>
        <taxon>Lagomorpha</taxon>
        <taxon>Leporidae</taxon>
        <taxon>Oryctolagus</taxon>
    </lineage>
</organism>
<comment type="similarity">
    <text evidence="1">Belongs to the TCL1 family.</text>
</comment>
<dbReference type="SMR" id="G1SNN1"/>